<dbReference type="InterPro" id="IPR011006">
    <property type="entry name" value="CheY-like_superfamily"/>
</dbReference>
<evidence type="ECO:0000256" key="5">
    <source>
        <dbReference type="ARBA" id="ARBA00023015"/>
    </source>
</evidence>
<dbReference type="GO" id="GO:0003700">
    <property type="term" value="F:DNA-binding transcription factor activity"/>
    <property type="evidence" value="ECO:0007669"/>
    <property type="project" value="InterPro"/>
</dbReference>
<evidence type="ECO:0000259" key="11">
    <source>
        <dbReference type="PROSITE" id="PS50110"/>
    </source>
</evidence>
<keyword evidence="4" id="KW-0902">Two-component regulatory system</keyword>
<evidence type="ECO:0000313" key="13">
    <source>
        <dbReference type="Proteomes" id="UP000092024"/>
    </source>
</evidence>
<reference evidence="12 13" key="1">
    <citation type="submission" date="2016-05" db="EMBL/GenBank/DDBJ databases">
        <title>Paenibacillus oryzae. sp. nov., isolated from the rice root.</title>
        <authorList>
            <person name="Zhang J."/>
            <person name="Zhang X."/>
        </authorList>
    </citation>
    <scope>NUCLEOTIDE SEQUENCE [LARGE SCALE GENOMIC DNA]</scope>
    <source>
        <strain evidence="12 13">1DrF-4</strain>
    </source>
</reference>
<dbReference type="InterPro" id="IPR051552">
    <property type="entry name" value="HptR"/>
</dbReference>
<protein>
    <recommendedName>
        <fullName evidence="14">DNA-binding response regulator</fullName>
    </recommendedName>
</protein>
<keyword evidence="2" id="KW-0963">Cytoplasm</keyword>
<dbReference type="SUPFAM" id="SSF46689">
    <property type="entry name" value="Homeodomain-like"/>
    <property type="match status" value="2"/>
</dbReference>
<comment type="caution">
    <text evidence="12">The sequence shown here is derived from an EMBL/GenBank/DDBJ whole genome shotgun (WGS) entry which is preliminary data.</text>
</comment>
<dbReference type="Gene3D" id="1.10.10.60">
    <property type="entry name" value="Homeodomain-like"/>
    <property type="match status" value="2"/>
</dbReference>
<feature type="domain" description="Response regulatory" evidence="11">
    <location>
        <begin position="3"/>
        <end position="120"/>
    </location>
</feature>
<evidence type="ECO:0000256" key="2">
    <source>
        <dbReference type="ARBA" id="ARBA00022490"/>
    </source>
</evidence>
<dbReference type="Gene3D" id="3.40.50.2300">
    <property type="match status" value="1"/>
</dbReference>
<feature type="modified residue" description="4-aspartylphosphate" evidence="8">
    <location>
        <position position="55"/>
    </location>
</feature>
<dbReference type="RefSeq" id="WP_068681792.1">
    <property type="nucleotide sequence ID" value="NZ_LYPA01000046.1"/>
</dbReference>
<name>A0A1A5YLP6_9BACL</name>
<accession>A0A1A5YLP6</accession>
<dbReference type="InterPro" id="IPR001789">
    <property type="entry name" value="Sig_transdc_resp-reg_receiver"/>
</dbReference>
<proteinExistence type="predicted"/>
<dbReference type="EMBL" id="LYPA01000046">
    <property type="protein sequence ID" value="OBR66529.1"/>
    <property type="molecule type" value="Genomic_DNA"/>
</dbReference>
<sequence>MKKVMLVDDEILVRETIQECIQWEKEGFLFVGDAPDGEIALQLIEQLQPDILITDIMMPFMDGLELSGIVRKRMPHVKIVILSGHGEFEYARTALQLGVEEYCLKPVSAASILQLLHRVGSKIDAERLQQEQARKLLQSETEKKTMTKEKLLGELCCGFLTASEAIRWSSSLSLDLIAPYYAVVISDDRDLMQNETARTLERDTSQHSASMTLERDTSQHSASMTLERDVSLHSDSMTLERDASRSLQEMRPALSTFRSTVEGLSYKRSRSETVWIVTGESRAQLDETLEHFHKQRKQANNTGNKAAAIGIGSIYDRLQSIHLSYLEAEEDMHGQRLSRQNRLDMNTSAQALLDPALFLERSRFMDFLRLGQPAEVEAFITTYMAEINRQNWDSSPLGYYLLNDLTVEVLHVSQQSFRISYKEALISLQSEISTIRTSDEASAYLVRLAKKYWSWRTEGADRYSELIDKVKAYIEEHYDKDYISLQSASDYVQLSPSHLSKVFSQGTGQTFIEHLTQTRMKRAMELLLTTPAKSYEVAFLVGYNDAHYFSNLFKRVTGMTTKQFRKNGGLTLETKGDGYAPAFKHG</sequence>
<dbReference type="Proteomes" id="UP000092024">
    <property type="component" value="Unassembled WGS sequence"/>
</dbReference>
<keyword evidence="13" id="KW-1185">Reference proteome</keyword>
<organism evidence="12 13">
    <name type="scientific">Paenibacillus oryzae</name>
    <dbReference type="NCBI Taxonomy" id="1844972"/>
    <lineage>
        <taxon>Bacteria</taxon>
        <taxon>Bacillati</taxon>
        <taxon>Bacillota</taxon>
        <taxon>Bacilli</taxon>
        <taxon>Bacillales</taxon>
        <taxon>Paenibacillaceae</taxon>
        <taxon>Paenibacillus</taxon>
    </lineage>
</organism>
<gene>
    <name evidence="12" type="ORF">A7K91_03545</name>
</gene>
<dbReference type="STRING" id="1844972.A7K91_03545"/>
<dbReference type="OrthoDB" id="9794370at2"/>
<evidence type="ECO:0008006" key="14">
    <source>
        <dbReference type="Google" id="ProtNLM"/>
    </source>
</evidence>
<evidence type="ECO:0000256" key="1">
    <source>
        <dbReference type="ARBA" id="ARBA00004496"/>
    </source>
</evidence>
<dbReference type="InterPro" id="IPR018060">
    <property type="entry name" value="HTH_AraC"/>
</dbReference>
<evidence type="ECO:0000256" key="7">
    <source>
        <dbReference type="ARBA" id="ARBA00023163"/>
    </source>
</evidence>
<keyword evidence="3 8" id="KW-0597">Phosphoprotein</keyword>
<dbReference type="Pfam" id="PF12833">
    <property type="entry name" value="HTH_18"/>
    <property type="match status" value="1"/>
</dbReference>
<dbReference type="InterPro" id="IPR009057">
    <property type="entry name" value="Homeodomain-like_sf"/>
</dbReference>
<dbReference type="GO" id="GO:0000160">
    <property type="term" value="P:phosphorelay signal transduction system"/>
    <property type="evidence" value="ECO:0007669"/>
    <property type="project" value="UniProtKB-KW"/>
</dbReference>
<dbReference type="PANTHER" id="PTHR42713">
    <property type="entry name" value="HISTIDINE KINASE-RELATED"/>
    <property type="match status" value="1"/>
</dbReference>
<evidence type="ECO:0000256" key="8">
    <source>
        <dbReference type="PROSITE-ProRule" id="PRU00169"/>
    </source>
</evidence>
<dbReference type="GO" id="GO:0005737">
    <property type="term" value="C:cytoplasm"/>
    <property type="evidence" value="ECO:0007669"/>
    <property type="project" value="UniProtKB-SubCell"/>
</dbReference>
<comment type="subcellular location">
    <subcellularLocation>
        <location evidence="1">Cytoplasm</location>
    </subcellularLocation>
</comment>
<keyword evidence="7" id="KW-0804">Transcription</keyword>
<dbReference type="PROSITE" id="PS50110">
    <property type="entry name" value="RESPONSE_REGULATORY"/>
    <property type="match status" value="1"/>
</dbReference>
<dbReference type="Pfam" id="PF17853">
    <property type="entry name" value="GGDEF_2"/>
    <property type="match status" value="1"/>
</dbReference>
<dbReference type="CDD" id="cd17536">
    <property type="entry name" value="REC_YesN-like"/>
    <property type="match status" value="1"/>
</dbReference>
<evidence type="ECO:0000256" key="3">
    <source>
        <dbReference type="ARBA" id="ARBA00022553"/>
    </source>
</evidence>
<dbReference type="Pfam" id="PF00072">
    <property type="entry name" value="Response_reg"/>
    <property type="match status" value="1"/>
</dbReference>
<feature type="domain" description="HTH araC/xylS-type" evidence="10">
    <location>
        <begin position="468"/>
        <end position="567"/>
    </location>
</feature>
<keyword evidence="6" id="KW-0238">DNA-binding</keyword>
<dbReference type="PROSITE" id="PS01124">
    <property type="entry name" value="HTH_ARAC_FAMILY_2"/>
    <property type="match status" value="1"/>
</dbReference>
<evidence type="ECO:0000256" key="4">
    <source>
        <dbReference type="ARBA" id="ARBA00023012"/>
    </source>
</evidence>
<dbReference type="SUPFAM" id="SSF52172">
    <property type="entry name" value="CheY-like"/>
    <property type="match status" value="1"/>
</dbReference>
<dbReference type="AlphaFoldDB" id="A0A1A5YLP6"/>
<dbReference type="SMART" id="SM00448">
    <property type="entry name" value="REC"/>
    <property type="match status" value="1"/>
</dbReference>
<feature type="region of interest" description="Disordered" evidence="9">
    <location>
        <begin position="199"/>
        <end position="223"/>
    </location>
</feature>
<keyword evidence="5" id="KW-0805">Transcription regulation</keyword>
<dbReference type="SMART" id="SM00342">
    <property type="entry name" value="HTH_ARAC"/>
    <property type="match status" value="1"/>
</dbReference>
<dbReference type="PANTHER" id="PTHR42713:SF3">
    <property type="entry name" value="TRANSCRIPTIONAL REGULATORY PROTEIN HPTR"/>
    <property type="match status" value="1"/>
</dbReference>
<evidence type="ECO:0000256" key="6">
    <source>
        <dbReference type="ARBA" id="ARBA00023125"/>
    </source>
</evidence>
<dbReference type="GO" id="GO:0043565">
    <property type="term" value="F:sequence-specific DNA binding"/>
    <property type="evidence" value="ECO:0007669"/>
    <property type="project" value="InterPro"/>
</dbReference>
<evidence type="ECO:0000259" key="10">
    <source>
        <dbReference type="PROSITE" id="PS01124"/>
    </source>
</evidence>
<evidence type="ECO:0000313" key="12">
    <source>
        <dbReference type="EMBL" id="OBR66529.1"/>
    </source>
</evidence>
<dbReference type="InterPro" id="IPR041522">
    <property type="entry name" value="CdaR_GGDEF"/>
</dbReference>
<evidence type="ECO:0000256" key="9">
    <source>
        <dbReference type="SAM" id="MobiDB-lite"/>
    </source>
</evidence>